<name>A0ABR8Y6Y5_9BACT</name>
<evidence type="ECO:0000259" key="2">
    <source>
        <dbReference type="Pfam" id="PF10988"/>
    </source>
</evidence>
<dbReference type="Pfam" id="PF10988">
    <property type="entry name" value="DUF2807"/>
    <property type="match status" value="1"/>
</dbReference>
<accession>A0ABR8Y6Y5</accession>
<comment type="caution">
    <text evidence="3">The sequence shown here is derived from an EMBL/GenBank/DDBJ whole genome shotgun (WGS) entry which is preliminary data.</text>
</comment>
<dbReference type="PANTHER" id="PTHR39200:SF1">
    <property type="entry name" value="AUTO-TRANSPORTER ADHESIN HEAD GIN DOMAIN-CONTAINING PROTEIN-RELATED"/>
    <property type="match status" value="1"/>
</dbReference>
<keyword evidence="1" id="KW-0732">Signal</keyword>
<reference evidence="3 4" key="1">
    <citation type="submission" date="2020-08" db="EMBL/GenBank/DDBJ databases">
        <title>A Genomic Blueprint of the Chicken Gut Microbiome.</title>
        <authorList>
            <person name="Gilroy R."/>
            <person name="Ravi A."/>
            <person name="Getino M."/>
            <person name="Pursley I."/>
            <person name="Horton D.L."/>
            <person name="Alikhan N.-F."/>
            <person name="Baker D."/>
            <person name="Gharbi K."/>
            <person name="Hall N."/>
            <person name="Watson M."/>
            <person name="Adriaenssens E.M."/>
            <person name="Foster-Nyarko E."/>
            <person name="Jarju S."/>
            <person name="Secka A."/>
            <person name="Antonio M."/>
            <person name="Oren A."/>
            <person name="Chaudhuri R."/>
            <person name="La Ragione R.M."/>
            <person name="Hildebrand F."/>
            <person name="Pallen M.J."/>
        </authorList>
    </citation>
    <scope>NUCLEOTIDE SEQUENCE [LARGE SCALE GENOMIC DNA]</scope>
    <source>
        <strain evidence="3 4">Sa1CVN1</strain>
    </source>
</reference>
<evidence type="ECO:0000313" key="3">
    <source>
        <dbReference type="EMBL" id="MBD8039896.1"/>
    </source>
</evidence>
<dbReference type="EMBL" id="JACSPP010000011">
    <property type="protein sequence ID" value="MBD8039896.1"/>
    <property type="molecule type" value="Genomic_DNA"/>
</dbReference>
<feature type="chain" id="PRO_5047485169" evidence="1">
    <location>
        <begin position="25"/>
        <end position="306"/>
    </location>
</feature>
<dbReference type="RefSeq" id="WP_191763330.1">
    <property type="nucleotide sequence ID" value="NZ_JACSPP010000011.1"/>
</dbReference>
<dbReference type="PANTHER" id="PTHR39200">
    <property type="entry name" value="HYPOTHETICAL EXPORTED PROTEIN"/>
    <property type="match status" value="1"/>
</dbReference>
<organism evidence="3 4">
    <name type="scientific">Phocaeicola intestinalis</name>
    <dbReference type="NCBI Taxonomy" id="2762212"/>
    <lineage>
        <taxon>Bacteria</taxon>
        <taxon>Pseudomonadati</taxon>
        <taxon>Bacteroidota</taxon>
        <taxon>Bacteroidia</taxon>
        <taxon>Bacteroidales</taxon>
        <taxon>Bacteroidaceae</taxon>
        <taxon>Phocaeicola</taxon>
    </lineage>
</organism>
<gene>
    <name evidence="3" type="ORF">H9625_05430</name>
</gene>
<dbReference type="Proteomes" id="UP000620874">
    <property type="component" value="Unassembled WGS sequence"/>
</dbReference>
<dbReference type="PROSITE" id="PS51257">
    <property type="entry name" value="PROKAR_LIPOPROTEIN"/>
    <property type="match status" value="1"/>
</dbReference>
<feature type="signal peptide" evidence="1">
    <location>
        <begin position="1"/>
        <end position="24"/>
    </location>
</feature>
<evidence type="ECO:0000313" key="4">
    <source>
        <dbReference type="Proteomes" id="UP000620874"/>
    </source>
</evidence>
<feature type="domain" description="Putative auto-transporter adhesin head GIN" evidence="2">
    <location>
        <begin position="178"/>
        <end position="291"/>
    </location>
</feature>
<dbReference type="Gene3D" id="2.160.20.120">
    <property type="match status" value="1"/>
</dbReference>
<evidence type="ECO:0000256" key="1">
    <source>
        <dbReference type="SAM" id="SignalP"/>
    </source>
</evidence>
<sequence>MKHFSMIVASCVLAMMLTVSGCYAGSRNVVKPSKNYVTQKVSLTGIDAIRSSSSVDVVYTQASGTPYAEIYAPDNIVPLIKVEQEGSKLQVGFKSGTSITGRYKCEVRVYAPEVTSFSTSSSSDIILANGLKTQKAVSFRASSSGDIKAGAVACADVEMITQSSGDIVVDAVRCGQLSLDTQSSGDIKVNTAQCSGAVIESSSAGDCTVKNLTCEGDVKASTSSSSDIKLAGTCRNATFSASSAGGIYAKDLLAKDVKATASSAGDIECNASGVLSTSVSSAGDIRYKGTPTRVEGKIKGVSKMKD</sequence>
<keyword evidence="4" id="KW-1185">Reference proteome</keyword>
<dbReference type="InterPro" id="IPR021255">
    <property type="entry name" value="DUF2807"/>
</dbReference>
<protein>
    <submittedName>
        <fullName evidence="3">DUF2807 domain-containing protein</fullName>
    </submittedName>
</protein>
<proteinExistence type="predicted"/>